<dbReference type="HOGENOM" id="CLU_708772_0_0_1"/>
<proteinExistence type="predicted"/>
<gene>
    <name evidence="2" type="ORF">PHATRDRAFT_45746</name>
</gene>
<dbReference type="RefSeq" id="XP_002180180.1">
    <property type="nucleotide sequence ID" value="XM_002180144.1"/>
</dbReference>
<organism evidence="2 3">
    <name type="scientific">Phaeodactylum tricornutum (strain CCAP 1055/1)</name>
    <dbReference type="NCBI Taxonomy" id="556484"/>
    <lineage>
        <taxon>Eukaryota</taxon>
        <taxon>Sar</taxon>
        <taxon>Stramenopiles</taxon>
        <taxon>Ochrophyta</taxon>
        <taxon>Bacillariophyta</taxon>
        <taxon>Bacillariophyceae</taxon>
        <taxon>Bacillariophycidae</taxon>
        <taxon>Naviculales</taxon>
        <taxon>Phaeodactylaceae</taxon>
        <taxon>Phaeodactylum</taxon>
    </lineage>
</organism>
<dbReference type="Proteomes" id="UP000000759">
    <property type="component" value="Chromosome 8"/>
</dbReference>
<evidence type="ECO:0000313" key="2">
    <source>
        <dbReference type="EMBL" id="EEC48371.1"/>
    </source>
</evidence>
<feature type="compositionally biased region" description="Low complexity" evidence="1">
    <location>
        <begin position="19"/>
        <end position="42"/>
    </location>
</feature>
<dbReference type="KEGG" id="pti:PHATRDRAFT_45746"/>
<dbReference type="EMBL" id="CM000611">
    <property type="protein sequence ID" value="EEC48371.1"/>
    <property type="molecule type" value="Genomic_DNA"/>
</dbReference>
<accession>B7FZN7</accession>
<sequence>MMKTAVTVNPSLPSNSNKASTLITTTSSLSSASSTTSSTTRTHFPRMPVYESNRAFKLPDELSESSTVSLDFQDTHGPTGGLLTSPLAAVAVQNVADVPLPQGFESLAQLSSVVRDLPHCVRGRLLAEGFVPLYETSEVSVLKLQRIKNTVLVQSNATGRSLLHALRIPRRRLASAVDFLLHNAQKEPVVLIKQDSKRVFDILGTTPLTFWDTSSLKEHEREWYPWFRVVTSESSLDREEPRTVYAWNGSEYDLTQPIWQAQPARASASMQLVGANGVVVGQVLPETSDHGRPRTRVVIPPGVDPALVLALSILLQETCDSTFAPFGPAGRILVRPAVVATATTTWYGRNPRQGNVTVSPDQRKMGVGWTDEGMATLLSDNDYKRVTYVAG</sequence>
<protein>
    <submittedName>
        <fullName evidence="2">Uncharacterized protein</fullName>
    </submittedName>
</protein>
<evidence type="ECO:0000313" key="3">
    <source>
        <dbReference type="Proteomes" id="UP000000759"/>
    </source>
</evidence>
<reference evidence="2 3" key="1">
    <citation type="journal article" date="2008" name="Nature">
        <title>The Phaeodactylum genome reveals the evolutionary history of diatom genomes.</title>
        <authorList>
            <person name="Bowler C."/>
            <person name="Allen A.E."/>
            <person name="Badger J.H."/>
            <person name="Grimwood J."/>
            <person name="Jabbari K."/>
            <person name="Kuo A."/>
            <person name="Maheswari U."/>
            <person name="Martens C."/>
            <person name="Maumus F."/>
            <person name="Otillar R.P."/>
            <person name="Rayko E."/>
            <person name="Salamov A."/>
            <person name="Vandepoele K."/>
            <person name="Beszteri B."/>
            <person name="Gruber A."/>
            <person name="Heijde M."/>
            <person name="Katinka M."/>
            <person name="Mock T."/>
            <person name="Valentin K."/>
            <person name="Verret F."/>
            <person name="Berges J.A."/>
            <person name="Brownlee C."/>
            <person name="Cadoret J.P."/>
            <person name="Chiovitti A."/>
            <person name="Choi C.J."/>
            <person name="Coesel S."/>
            <person name="De Martino A."/>
            <person name="Detter J.C."/>
            <person name="Durkin C."/>
            <person name="Falciatore A."/>
            <person name="Fournet J."/>
            <person name="Haruta M."/>
            <person name="Huysman M.J."/>
            <person name="Jenkins B.D."/>
            <person name="Jiroutova K."/>
            <person name="Jorgensen R.E."/>
            <person name="Joubert Y."/>
            <person name="Kaplan A."/>
            <person name="Kroger N."/>
            <person name="Kroth P.G."/>
            <person name="La Roche J."/>
            <person name="Lindquist E."/>
            <person name="Lommer M."/>
            <person name="Martin-Jezequel V."/>
            <person name="Lopez P.J."/>
            <person name="Lucas S."/>
            <person name="Mangogna M."/>
            <person name="McGinnis K."/>
            <person name="Medlin L.K."/>
            <person name="Montsant A."/>
            <person name="Oudot-Le Secq M.P."/>
            <person name="Napoli C."/>
            <person name="Obornik M."/>
            <person name="Parker M.S."/>
            <person name="Petit J.L."/>
            <person name="Porcel B.M."/>
            <person name="Poulsen N."/>
            <person name="Robison M."/>
            <person name="Rychlewski L."/>
            <person name="Rynearson T.A."/>
            <person name="Schmutz J."/>
            <person name="Shapiro H."/>
            <person name="Siaut M."/>
            <person name="Stanley M."/>
            <person name="Sussman M.R."/>
            <person name="Taylor A.R."/>
            <person name="Vardi A."/>
            <person name="von Dassow P."/>
            <person name="Vyverman W."/>
            <person name="Willis A."/>
            <person name="Wyrwicz L.S."/>
            <person name="Rokhsar D.S."/>
            <person name="Weissenbach J."/>
            <person name="Armbrust E.V."/>
            <person name="Green B.R."/>
            <person name="Van de Peer Y."/>
            <person name="Grigoriev I.V."/>
        </authorList>
    </citation>
    <scope>NUCLEOTIDE SEQUENCE [LARGE SCALE GENOMIC DNA]</scope>
    <source>
        <strain evidence="2 3">CCAP 1055/1</strain>
    </source>
</reference>
<dbReference type="InParanoid" id="B7FZN7"/>
<dbReference type="PaxDb" id="2850-Phatr45746"/>
<keyword evidence="3" id="KW-1185">Reference proteome</keyword>
<dbReference type="AlphaFoldDB" id="B7FZN7"/>
<evidence type="ECO:0000256" key="1">
    <source>
        <dbReference type="SAM" id="MobiDB-lite"/>
    </source>
</evidence>
<dbReference type="GeneID" id="7200896"/>
<name>B7FZN7_PHATC</name>
<feature type="compositionally biased region" description="Polar residues" evidence="1">
    <location>
        <begin position="1"/>
        <end position="18"/>
    </location>
</feature>
<feature type="region of interest" description="Disordered" evidence="1">
    <location>
        <begin position="1"/>
        <end position="43"/>
    </location>
</feature>
<reference evidence="3" key="2">
    <citation type="submission" date="2008-08" db="EMBL/GenBank/DDBJ databases">
        <authorList>
            <consortium name="Diatom Consortium"/>
            <person name="Grigoriev I."/>
            <person name="Grimwood J."/>
            <person name="Kuo A."/>
            <person name="Otillar R.P."/>
            <person name="Salamov A."/>
            <person name="Detter J.C."/>
            <person name="Lindquist E."/>
            <person name="Shapiro H."/>
            <person name="Lucas S."/>
            <person name="Glavina del Rio T."/>
            <person name="Pitluck S."/>
            <person name="Rokhsar D."/>
            <person name="Bowler C."/>
        </authorList>
    </citation>
    <scope>GENOME REANNOTATION</scope>
    <source>
        <strain evidence="3">CCAP 1055/1</strain>
    </source>
</reference>